<reference evidence="2 3" key="1">
    <citation type="submission" date="2022-03" db="EMBL/GenBank/DDBJ databases">
        <title>Hymenobactersp. isolated from the air.</title>
        <authorList>
            <person name="Won M."/>
            <person name="Kwon S.-W."/>
        </authorList>
    </citation>
    <scope>NUCLEOTIDE SEQUENCE [LARGE SCALE GENOMIC DNA]</scope>
    <source>
        <strain evidence="2 3">KACC 22596</strain>
    </source>
</reference>
<protein>
    <submittedName>
        <fullName evidence="2">Glycosyltransferase</fullName>
        <ecNumber evidence="2">2.4.-.-</ecNumber>
    </submittedName>
</protein>
<dbReference type="SUPFAM" id="SSF53448">
    <property type="entry name" value="Nucleotide-diphospho-sugar transferases"/>
    <property type="match status" value="1"/>
</dbReference>
<dbReference type="Proteomes" id="UP000831390">
    <property type="component" value="Chromosome"/>
</dbReference>
<dbReference type="Gene3D" id="3.90.550.10">
    <property type="entry name" value="Spore Coat Polysaccharide Biosynthesis Protein SpsA, Chain A"/>
    <property type="match status" value="1"/>
</dbReference>
<keyword evidence="3" id="KW-1185">Reference proteome</keyword>
<dbReference type="InterPro" id="IPR001173">
    <property type="entry name" value="Glyco_trans_2-like"/>
</dbReference>
<proteinExistence type="predicted"/>
<feature type="domain" description="Glycosyltransferase 2-like" evidence="1">
    <location>
        <begin position="6"/>
        <end position="128"/>
    </location>
</feature>
<evidence type="ECO:0000313" key="2">
    <source>
        <dbReference type="EMBL" id="UOE31863.1"/>
    </source>
</evidence>
<accession>A0ABY4AY90</accession>
<evidence type="ECO:0000259" key="1">
    <source>
        <dbReference type="Pfam" id="PF00535"/>
    </source>
</evidence>
<sequence length="300" mass="34182">MVPFFSIIIPTYNRAALIGRTIDSVLAQSFTNFEILVVDDGSRDNTAEVMARYTDSRFHYLPKINGERGAARNYGLAHATGDFCLFLDSDDFFYPNHLATIHAAIQAEATLPNFVATKYDVERDNHRRPCDIAALPGGYYGLDFFLNGNGLACNICVRRNNPGLHRFEEDRRYASVEDWMFMLQNMQHDRLLLIDAVTLTMDDHDARSMRVDNQALVQRLELAAGWITQHVQLSNAQRRRLLGRLYHLCAIHMHVDGHWRKALGYAQRAVGGLPARSATTLLMRTLLPPKVVRLLKRRLN</sequence>
<dbReference type="CDD" id="cd00761">
    <property type="entry name" value="Glyco_tranf_GTA_type"/>
    <property type="match status" value="1"/>
</dbReference>
<dbReference type="PANTHER" id="PTHR22916">
    <property type="entry name" value="GLYCOSYLTRANSFERASE"/>
    <property type="match status" value="1"/>
</dbReference>
<dbReference type="GO" id="GO:0016757">
    <property type="term" value="F:glycosyltransferase activity"/>
    <property type="evidence" value="ECO:0007669"/>
    <property type="project" value="UniProtKB-KW"/>
</dbReference>
<organism evidence="2 3">
    <name type="scientific">Hymenobacter monticola</name>
    <dbReference type="NCBI Taxonomy" id="1705399"/>
    <lineage>
        <taxon>Bacteria</taxon>
        <taxon>Pseudomonadati</taxon>
        <taxon>Bacteroidota</taxon>
        <taxon>Cytophagia</taxon>
        <taxon>Cytophagales</taxon>
        <taxon>Hymenobacteraceae</taxon>
        <taxon>Hymenobacter</taxon>
    </lineage>
</organism>
<dbReference type="PANTHER" id="PTHR22916:SF3">
    <property type="entry name" value="UDP-GLCNAC:BETAGAL BETA-1,3-N-ACETYLGLUCOSAMINYLTRANSFERASE-LIKE PROTEIN 1"/>
    <property type="match status" value="1"/>
</dbReference>
<gene>
    <name evidence="2" type="ORF">MTP16_12025</name>
</gene>
<evidence type="ECO:0000313" key="3">
    <source>
        <dbReference type="Proteomes" id="UP000831390"/>
    </source>
</evidence>
<dbReference type="EMBL" id="CP094534">
    <property type="protein sequence ID" value="UOE31863.1"/>
    <property type="molecule type" value="Genomic_DNA"/>
</dbReference>
<name>A0ABY4AY90_9BACT</name>
<dbReference type="Pfam" id="PF00535">
    <property type="entry name" value="Glycos_transf_2"/>
    <property type="match status" value="1"/>
</dbReference>
<keyword evidence="2" id="KW-0808">Transferase</keyword>
<dbReference type="InterPro" id="IPR029044">
    <property type="entry name" value="Nucleotide-diphossugar_trans"/>
</dbReference>
<keyword evidence="2" id="KW-0328">Glycosyltransferase</keyword>
<dbReference type="EC" id="2.4.-.-" evidence="2"/>
<dbReference type="RefSeq" id="WP_243508780.1">
    <property type="nucleotide sequence ID" value="NZ_CP094534.1"/>
</dbReference>